<sequence>MDSAVVDTVSRTVDRGGGGTAKVHFAITGTDSKGELLKIDRENMYYSNQELLRNMNLELVEAINVLMQNKLEQVNVYGITVETEVSDTVQVAEITNAVPGSRRVKAGAKVPITVTIKPYRGEAFTETVNFVVPKDHPGGRLPLNVRGGSSMAWIINTLRKQKEEGLPAAQKQERAKSLDDYVKSVNDADKNN</sequence>
<evidence type="ECO:0000313" key="2">
    <source>
        <dbReference type="EMBL" id="EJW97163.1"/>
    </source>
</evidence>
<reference evidence="2" key="1">
    <citation type="journal article" date="2012" name="PLoS ONE">
        <title>Gene sets for utilization of primary and secondary nutrition supplies in the distal gut of endangered iberian lynx.</title>
        <authorList>
            <person name="Alcaide M."/>
            <person name="Messina E."/>
            <person name="Richter M."/>
            <person name="Bargiela R."/>
            <person name="Peplies J."/>
            <person name="Huws S.A."/>
            <person name="Newbold C.J."/>
            <person name="Golyshin P.N."/>
            <person name="Simon M.A."/>
            <person name="Lopez G."/>
            <person name="Yakimov M.M."/>
            <person name="Ferrer M."/>
        </authorList>
    </citation>
    <scope>NUCLEOTIDE SEQUENCE</scope>
</reference>
<feature type="region of interest" description="Disordered" evidence="1">
    <location>
        <begin position="164"/>
        <end position="192"/>
    </location>
</feature>
<gene>
    <name evidence="2" type="ORF">EVA_14730</name>
</gene>
<feature type="non-terminal residue" evidence="2">
    <location>
        <position position="192"/>
    </location>
</feature>
<dbReference type="AlphaFoldDB" id="J9FRP4"/>
<name>J9FRP4_9ZZZZ</name>
<evidence type="ECO:0000256" key="1">
    <source>
        <dbReference type="SAM" id="MobiDB-lite"/>
    </source>
</evidence>
<organism evidence="2">
    <name type="scientific">gut metagenome</name>
    <dbReference type="NCBI Taxonomy" id="749906"/>
    <lineage>
        <taxon>unclassified sequences</taxon>
        <taxon>metagenomes</taxon>
        <taxon>organismal metagenomes</taxon>
    </lineage>
</organism>
<proteinExistence type="predicted"/>
<accession>J9FRP4</accession>
<dbReference type="EMBL" id="AMCI01004909">
    <property type="protein sequence ID" value="EJW97163.1"/>
    <property type="molecule type" value="Genomic_DNA"/>
</dbReference>
<comment type="caution">
    <text evidence="2">The sequence shown here is derived from an EMBL/GenBank/DDBJ whole genome shotgun (WGS) entry which is preliminary data.</text>
</comment>
<protein>
    <submittedName>
        <fullName evidence="2">SpoIVB peptidase S55</fullName>
    </submittedName>
</protein>